<proteinExistence type="predicted"/>
<accession>A0A0E9XKU4</accession>
<name>A0A0E9XKU4_ANGAN</name>
<reference evidence="2" key="1">
    <citation type="submission" date="2014-11" db="EMBL/GenBank/DDBJ databases">
        <authorList>
            <person name="Amaro Gonzalez C."/>
        </authorList>
    </citation>
    <scope>NUCLEOTIDE SEQUENCE</scope>
</reference>
<evidence type="ECO:0000256" key="1">
    <source>
        <dbReference type="SAM" id="MobiDB-lite"/>
    </source>
</evidence>
<sequence>MNTFTMYQSPGKNQASQNLGPPYAKFGADSDEGIESHRLTWVAVGGQSGERRRRSAAASRLKGQITEGLPGK</sequence>
<feature type="compositionally biased region" description="Polar residues" evidence="1">
    <location>
        <begin position="1"/>
        <end position="19"/>
    </location>
</feature>
<dbReference type="AlphaFoldDB" id="A0A0E9XKU4"/>
<organism evidence="2">
    <name type="scientific">Anguilla anguilla</name>
    <name type="common">European freshwater eel</name>
    <name type="synonym">Muraena anguilla</name>
    <dbReference type="NCBI Taxonomy" id="7936"/>
    <lineage>
        <taxon>Eukaryota</taxon>
        <taxon>Metazoa</taxon>
        <taxon>Chordata</taxon>
        <taxon>Craniata</taxon>
        <taxon>Vertebrata</taxon>
        <taxon>Euteleostomi</taxon>
        <taxon>Actinopterygii</taxon>
        <taxon>Neopterygii</taxon>
        <taxon>Teleostei</taxon>
        <taxon>Anguilliformes</taxon>
        <taxon>Anguillidae</taxon>
        <taxon>Anguilla</taxon>
    </lineage>
</organism>
<feature type="region of interest" description="Disordered" evidence="1">
    <location>
        <begin position="46"/>
        <end position="72"/>
    </location>
</feature>
<feature type="region of interest" description="Disordered" evidence="1">
    <location>
        <begin position="1"/>
        <end position="30"/>
    </location>
</feature>
<protein>
    <submittedName>
        <fullName evidence="2">Uncharacterized protein</fullName>
    </submittedName>
</protein>
<dbReference type="EMBL" id="GBXM01006122">
    <property type="protein sequence ID" value="JAI02456.1"/>
    <property type="molecule type" value="Transcribed_RNA"/>
</dbReference>
<evidence type="ECO:0000313" key="2">
    <source>
        <dbReference type="EMBL" id="JAI02456.1"/>
    </source>
</evidence>
<reference evidence="2" key="2">
    <citation type="journal article" date="2015" name="Fish Shellfish Immunol.">
        <title>Early steps in the European eel (Anguilla anguilla)-Vibrio vulnificus interaction in the gills: Role of the RtxA13 toxin.</title>
        <authorList>
            <person name="Callol A."/>
            <person name="Pajuelo D."/>
            <person name="Ebbesson L."/>
            <person name="Teles M."/>
            <person name="MacKenzie S."/>
            <person name="Amaro C."/>
        </authorList>
    </citation>
    <scope>NUCLEOTIDE SEQUENCE</scope>
</reference>